<evidence type="ECO:0000256" key="2">
    <source>
        <dbReference type="ARBA" id="ARBA00008064"/>
    </source>
</evidence>
<comment type="similarity">
    <text evidence="2">Belongs to the fimbrial export usher family.</text>
</comment>
<evidence type="ECO:0000313" key="12">
    <source>
        <dbReference type="Proteomes" id="UP000004454"/>
    </source>
</evidence>
<comment type="caution">
    <text evidence="11">The sequence shown here is derived from an EMBL/GenBank/DDBJ whole genome shotgun (WGS) entry which is preliminary data.</text>
</comment>
<accession>A0A8E0FLU0</accession>
<evidence type="ECO:0000256" key="7">
    <source>
        <dbReference type="ARBA" id="ARBA00023136"/>
    </source>
</evidence>
<gene>
    <name evidence="11" type="ORF">EC970246_0841</name>
</gene>
<evidence type="ECO:0000256" key="5">
    <source>
        <dbReference type="ARBA" id="ARBA00022692"/>
    </source>
</evidence>
<name>A0A8E0FLU0_ECOLX</name>
<keyword evidence="8" id="KW-0998">Cell outer membrane</keyword>
<dbReference type="GO" id="GO:0009297">
    <property type="term" value="P:pilus assembly"/>
    <property type="evidence" value="ECO:0007669"/>
    <property type="project" value="InterPro"/>
</dbReference>
<evidence type="ECO:0000259" key="10">
    <source>
        <dbReference type="Pfam" id="PF13954"/>
    </source>
</evidence>
<evidence type="ECO:0000256" key="6">
    <source>
        <dbReference type="ARBA" id="ARBA00022729"/>
    </source>
</evidence>
<protein>
    <submittedName>
        <fullName evidence="11">Fimbrial usher domain protein</fullName>
    </submittedName>
</protein>
<dbReference type="GO" id="GO:0009279">
    <property type="term" value="C:cell outer membrane"/>
    <property type="evidence" value="ECO:0007669"/>
    <property type="project" value="UniProtKB-SubCell"/>
</dbReference>
<dbReference type="GO" id="GO:0015473">
    <property type="term" value="F:fimbrial usher porin activity"/>
    <property type="evidence" value="ECO:0007669"/>
    <property type="project" value="InterPro"/>
</dbReference>
<dbReference type="Pfam" id="PF00577">
    <property type="entry name" value="Usher"/>
    <property type="match status" value="1"/>
</dbReference>
<dbReference type="Proteomes" id="UP000004454">
    <property type="component" value="Unassembled WGS sequence"/>
</dbReference>
<dbReference type="AlphaFoldDB" id="A0A8E0FLU0"/>
<dbReference type="Pfam" id="PF13954">
    <property type="entry name" value="PapC_N"/>
    <property type="match status" value="1"/>
</dbReference>
<comment type="subcellular location">
    <subcellularLocation>
        <location evidence="1">Cell outer membrane</location>
        <topology evidence="1">Multi-pass membrane protein</topology>
    </subcellularLocation>
</comment>
<dbReference type="PANTHER" id="PTHR30451">
    <property type="entry name" value="OUTER MEMBRANE USHER PROTEIN"/>
    <property type="match status" value="1"/>
</dbReference>
<dbReference type="PANTHER" id="PTHR30451:SF21">
    <property type="entry name" value="FIMBRIAL USHER DOMAIN-CONTAINING PROTEIN YDET-RELATED"/>
    <property type="match status" value="1"/>
</dbReference>
<organism evidence="11 12">
    <name type="scientific">Escherichia coli 97.0246</name>
    <dbReference type="NCBI Taxonomy" id="869670"/>
    <lineage>
        <taxon>Bacteria</taxon>
        <taxon>Pseudomonadati</taxon>
        <taxon>Pseudomonadota</taxon>
        <taxon>Gammaproteobacteria</taxon>
        <taxon>Enterobacterales</taxon>
        <taxon>Enterobacteriaceae</taxon>
        <taxon>Escherichia</taxon>
    </lineage>
</organism>
<evidence type="ECO:0000256" key="1">
    <source>
        <dbReference type="ARBA" id="ARBA00004571"/>
    </source>
</evidence>
<feature type="signal peptide" evidence="9">
    <location>
        <begin position="1"/>
        <end position="24"/>
    </location>
</feature>
<keyword evidence="4" id="KW-1029">Fimbrium biogenesis</keyword>
<feature type="chain" id="PRO_5034531227" evidence="9">
    <location>
        <begin position="25"/>
        <end position="347"/>
    </location>
</feature>
<keyword evidence="3" id="KW-0813">Transport</keyword>
<dbReference type="FunFam" id="2.60.40.3110:FF:000001">
    <property type="entry name" value="Putative fimbrial outer membrane usher"/>
    <property type="match status" value="1"/>
</dbReference>
<evidence type="ECO:0000256" key="4">
    <source>
        <dbReference type="ARBA" id="ARBA00022558"/>
    </source>
</evidence>
<dbReference type="InterPro" id="IPR037224">
    <property type="entry name" value="PapC_N_sf"/>
</dbReference>
<dbReference type="InterPro" id="IPR000015">
    <property type="entry name" value="Fimb_usher"/>
</dbReference>
<evidence type="ECO:0000256" key="9">
    <source>
        <dbReference type="SAM" id="SignalP"/>
    </source>
</evidence>
<evidence type="ECO:0000313" key="11">
    <source>
        <dbReference type="EMBL" id="EIG92092.1"/>
    </source>
</evidence>
<keyword evidence="5" id="KW-0812">Transmembrane</keyword>
<keyword evidence="6 9" id="KW-0732">Signal</keyword>
<reference evidence="11 12" key="1">
    <citation type="submission" date="2011-12" db="EMBL/GenBank/DDBJ databases">
        <authorList>
            <person name="Brinkac L."/>
            <person name="Radune D."/>
            <person name="Sanka R."/>
            <person name="Selengut J."/>
            <person name="DebRoy C."/>
            <person name="Feng P."/>
            <person name="Fratamico P.M."/>
            <person name="Kapur V."/>
            <person name="Kariyawasam S."/>
            <person name="Losada L."/>
            <person name="Nierman W.C."/>
            <person name="Nelson K."/>
        </authorList>
    </citation>
    <scope>NUCLEOTIDE SEQUENCE [LARGE SCALE GENOMIC DNA]</scope>
    <source>
        <strain evidence="11 12">97.0246</strain>
    </source>
</reference>
<sequence length="347" mass="38562">MMTTRIVVGLTAGTCLIFSQNLMAEVSVFNPALLEIDHQSGVDIRQFNRANLMPPGVYSVDIFINGKMFERQDVTFVQDNPDADLHACFIAIKKTLSSFGIKVDALKSFNDVDETVCLDPAPRIEGSSWQFDSDKLQLNISIPQIYMDAMAYDYISPTRWDEGINALTINYDFSGSHTLRSDYGSQETDTSYLNLRNGLNIGPWRLRNYSTLNTSDGRAEYNSISTWIQRDIAALRSQIMIGDTWTASDIFDSTQIRGARLYTDNDMLPASQNGFAPVVRGIAKSNATVIIRQNGYVIYQSAVPQGAFEITDLNTASTGGDLDVTIKEEDGSEQRFTQPYASLAILT</sequence>
<feature type="domain" description="PapC N-terminal" evidence="10">
    <location>
        <begin position="29"/>
        <end position="174"/>
    </location>
</feature>
<dbReference type="InterPro" id="IPR025885">
    <property type="entry name" value="PapC_N"/>
</dbReference>
<keyword evidence="7" id="KW-0472">Membrane</keyword>
<dbReference type="Gene3D" id="3.10.20.410">
    <property type="match status" value="1"/>
</dbReference>
<dbReference type="SUPFAM" id="SSF141729">
    <property type="entry name" value="FimD N-terminal domain-like"/>
    <property type="match status" value="1"/>
</dbReference>
<proteinExistence type="inferred from homology"/>
<evidence type="ECO:0000256" key="3">
    <source>
        <dbReference type="ARBA" id="ARBA00022448"/>
    </source>
</evidence>
<dbReference type="EMBL" id="AEZJ02000029">
    <property type="protein sequence ID" value="EIG92092.1"/>
    <property type="molecule type" value="Genomic_DNA"/>
</dbReference>
<dbReference type="Gene3D" id="2.60.40.3110">
    <property type="match status" value="1"/>
</dbReference>
<evidence type="ECO:0000256" key="8">
    <source>
        <dbReference type="ARBA" id="ARBA00023237"/>
    </source>
</evidence>